<organism evidence="1 2">
    <name type="scientific">Psychrobacillus glaciei</name>
    <dbReference type="NCBI Taxonomy" id="2283160"/>
    <lineage>
        <taxon>Bacteria</taxon>
        <taxon>Bacillati</taxon>
        <taxon>Bacillota</taxon>
        <taxon>Bacilli</taxon>
        <taxon>Bacillales</taxon>
        <taxon>Bacillaceae</taxon>
        <taxon>Psychrobacillus</taxon>
    </lineage>
</organism>
<dbReference type="EMBL" id="CP031223">
    <property type="protein sequence ID" value="QFF99365.1"/>
    <property type="molecule type" value="Genomic_DNA"/>
</dbReference>
<dbReference type="KEGG" id="psyo:PB01_11330"/>
<proteinExistence type="predicted"/>
<accession>A0A5J6SN34</accession>
<sequence>MNKRHFSSSTTMKINFFKKRKMTILKKTLLNRKKKRRADINKSIDFGGLLALTPLTIFIHCGEALVFALHGWLTGALVKQDHLFRWSIFTSKTSSRFRRSIVKCYT</sequence>
<protein>
    <submittedName>
        <fullName evidence="1">Uncharacterized protein</fullName>
    </submittedName>
</protein>
<name>A0A5J6SN34_9BACI</name>
<dbReference type="AlphaFoldDB" id="A0A5J6SN34"/>
<gene>
    <name evidence="1" type="ORF">PB01_11330</name>
</gene>
<evidence type="ECO:0000313" key="1">
    <source>
        <dbReference type="EMBL" id="QFF99365.1"/>
    </source>
</evidence>
<dbReference type="Proteomes" id="UP000325517">
    <property type="component" value="Chromosome"/>
</dbReference>
<evidence type="ECO:0000313" key="2">
    <source>
        <dbReference type="Proteomes" id="UP000325517"/>
    </source>
</evidence>
<keyword evidence="2" id="KW-1185">Reference proteome</keyword>
<reference evidence="1 2" key="1">
    <citation type="submission" date="2018-07" db="EMBL/GenBank/DDBJ databases">
        <title>Complete genome sequence of Psychrobacillus sp. PB01, isolated from iceberg, and comparative genome analysis of Psychrobacillus strains.</title>
        <authorList>
            <person name="Lee P.C."/>
        </authorList>
    </citation>
    <scope>NUCLEOTIDE SEQUENCE [LARGE SCALE GENOMIC DNA]</scope>
    <source>
        <strain evidence="1 2">PB01</strain>
    </source>
</reference>